<evidence type="ECO:0000259" key="5">
    <source>
        <dbReference type="PROSITE" id="PS50850"/>
    </source>
</evidence>
<keyword evidence="3 4" id="KW-0472">Membrane</keyword>
<feature type="transmembrane region" description="Helical" evidence="4">
    <location>
        <begin position="12"/>
        <end position="36"/>
    </location>
</feature>
<dbReference type="Pfam" id="PF07690">
    <property type="entry name" value="MFS_1"/>
    <property type="match status" value="1"/>
</dbReference>
<dbReference type="InterPro" id="IPR050327">
    <property type="entry name" value="Proton-linked_MCT"/>
</dbReference>
<organism evidence="6 7">
    <name type="scientific">Roseivivax halotolerans</name>
    <dbReference type="NCBI Taxonomy" id="93684"/>
    <lineage>
        <taxon>Bacteria</taxon>
        <taxon>Pseudomonadati</taxon>
        <taxon>Pseudomonadota</taxon>
        <taxon>Alphaproteobacteria</taxon>
        <taxon>Rhodobacterales</taxon>
        <taxon>Roseobacteraceae</taxon>
        <taxon>Roseivivax</taxon>
    </lineage>
</organism>
<dbReference type="AlphaFoldDB" id="A0A1I5VDH3"/>
<keyword evidence="7" id="KW-1185">Reference proteome</keyword>
<keyword evidence="1 4" id="KW-0812">Transmembrane</keyword>
<dbReference type="PROSITE" id="PS50850">
    <property type="entry name" value="MFS"/>
    <property type="match status" value="1"/>
</dbReference>
<feature type="domain" description="Major facilitator superfamily (MFS) profile" evidence="5">
    <location>
        <begin position="13"/>
        <end position="401"/>
    </location>
</feature>
<feature type="transmembrane region" description="Helical" evidence="4">
    <location>
        <begin position="222"/>
        <end position="242"/>
    </location>
</feature>
<dbReference type="SUPFAM" id="SSF103473">
    <property type="entry name" value="MFS general substrate transporter"/>
    <property type="match status" value="1"/>
</dbReference>
<dbReference type="RefSeq" id="WP_093009145.1">
    <property type="nucleotide sequence ID" value="NZ_FOXV01000001.1"/>
</dbReference>
<feature type="transmembrane region" description="Helical" evidence="4">
    <location>
        <begin position="288"/>
        <end position="307"/>
    </location>
</feature>
<dbReference type="Proteomes" id="UP000243106">
    <property type="component" value="Unassembled WGS sequence"/>
</dbReference>
<keyword evidence="2 4" id="KW-1133">Transmembrane helix</keyword>
<dbReference type="PANTHER" id="PTHR11360:SF308">
    <property type="entry name" value="BLL3089 PROTEIN"/>
    <property type="match status" value="1"/>
</dbReference>
<feature type="transmembrane region" description="Helical" evidence="4">
    <location>
        <begin position="346"/>
        <end position="367"/>
    </location>
</feature>
<evidence type="ECO:0000256" key="3">
    <source>
        <dbReference type="ARBA" id="ARBA00023136"/>
    </source>
</evidence>
<dbReference type="Gene3D" id="1.20.1250.20">
    <property type="entry name" value="MFS general substrate transporter like domains"/>
    <property type="match status" value="2"/>
</dbReference>
<feature type="transmembrane region" description="Helical" evidence="4">
    <location>
        <begin position="168"/>
        <end position="188"/>
    </location>
</feature>
<feature type="transmembrane region" description="Helical" evidence="4">
    <location>
        <begin position="103"/>
        <end position="126"/>
    </location>
</feature>
<protein>
    <submittedName>
        <fullName evidence="6">Sugar phosphate permease</fullName>
    </submittedName>
</protein>
<gene>
    <name evidence="6" type="ORF">SAMN05421853_101459</name>
</gene>
<evidence type="ECO:0000256" key="2">
    <source>
        <dbReference type="ARBA" id="ARBA00022989"/>
    </source>
</evidence>
<feature type="transmembrane region" description="Helical" evidence="4">
    <location>
        <begin position="79"/>
        <end position="97"/>
    </location>
</feature>
<name>A0A1I5VDH3_9RHOB</name>
<feature type="transmembrane region" description="Helical" evidence="4">
    <location>
        <begin position="313"/>
        <end position="334"/>
    </location>
</feature>
<dbReference type="PANTHER" id="PTHR11360">
    <property type="entry name" value="MONOCARBOXYLATE TRANSPORTER"/>
    <property type="match status" value="1"/>
</dbReference>
<reference evidence="7" key="1">
    <citation type="submission" date="2016-10" db="EMBL/GenBank/DDBJ databases">
        <authorList>
            <person name="Varghese N."/>
            <person name="Submissions S."/>
        </authorList>
    </citation>
    <scope>NUCLEOTIDE SEQUENCE [LARGE SCALE GENOMIC DNA]</scope>
    <source>
        <strain evidence="7">JCM 10271</strain>
    </source>
</reference>
<accession>A0A1I5VDH3</accession>
<dbReference type="EMBL" id="FOXV01000001">
    <property type="protein sequence ID" value="SFQ05604.1"/>
    <property type="molecule type" value="Genomic_DNA"/>
</dbReference>
<sequence>MSLVSFLRGNAPWLAAGAMLTFLSSFGQTFFISIFAGDIREAFDLSHSSWGAIYAAGTTASAVAMVWAGGLTDRFRSRALGAAILVALAASCLFMAVNTAAALLPFAIFALRFAGQGMTSHIAMAAMSRWFIATRGRALSIAGLGVTVGNALLPIAFVALMAVFDWRALWMIAAAIALLGVPLLLTLLRTERTPQSFAAESAGAFGMGARHWTRLEALRHPLFWLMVPALLGPPAWGTAFFFQQVHYAEVKDWPLIAIVSWLPLFTAVTVGAMLASGWAIDRFGVAKVYPTALLPSVAAFFVFATAADPLHVGLGLVLLGMTQGAQSTLPAAFWAEFYGTRHIGAIKAMGAAVMVFGTAIGPGVTGYLIDLGVGIETQYLAMAVYFLGATGIMILGLARFRTETPSSAETA</sequence>
<feature type="transmembrane region" description="Helical" evidence="4">
    <location>
        <begin position="138"/>
        <end position="162"/>
    </location>
</feature>
<evidence type="ECO:0000256" key="1">
    <source>
        <dbReference type="ARBA" id="ARBA00022692"/>
    </source>
</evidence>
<dbReference type="InterPro" id="IPR011701">
    <property type="entry name" value="MFS"/>
</dbReference>
<evidence type="ECO:0000256" key="4">
    <source>
        <dbReference type="SAM" id="Phobius"/>
    </source>
</evidence>
<dbReference type="InterPro" id="IPR020846">
    <property type="entry name" value="MFS_dom"/>
</dbReference>
<dbReference type="GO" id="GO:0022857">
    <property type="term" value="F:transmembrane transporter activity"/>
    <property type="evidence" value="ECO:0007669"/>
    <property type="project" value="InterPro"/>
</dbReference>
<feature type="transmembrane region" description="Helical" evidence="4">
    <location>
        <begin position="48"/>
        <end position="67"/>
    </location>
</feature>
<evidence type="ECO:0000313" key="7">
    <source>
        <dbReference type="Proteomes" id="UP000243106"/>
    </source>
</evidence>
<proteinExistence type="predicted"/>
<feature type="transmembrane region" description="Helical" evidence="4">
    <location>
        <begin position="379"/>
        <end position="398"/>
    </location>
</feature>
<evidence type="ECO:0000313" key="6">
    <source>
        <dbReference type="EMBL" id="SFQ05604.1"/>
    </source>
</evidence>
<dbReference type="InterPro" id="IPR036259">
    <property type="entry name" value="MFS_trans_sf"/>
</dbReference>
<feature type="transmembrane region" description="Helical" evidence="4">
    <location>
        <begin position="254"/>
        <end position="276"/>
    </location>
</feature>